<sequence length="249" mass="27558">MRGDQACTAFVQRPWMKESGAARPEDHHGKGLQGIVAGALTGAIEISITYPTEFIKIHMQLDRAKGKAREYAGITDVFKKTVKKHGFLGLYRGLSVMIIAAVPKAAVRFGTFETLKENALDSKGNLSPIKRMLCGLGAGVMEAVVVVTPMETIKTKFINDQWSPSPKYKGFIRGTTQIIKHDGFRGIYKGLIPTVMRQGSNQAIRFFVVESLKNYYKNREGSHVVPKYLTAFFGSWEALSPSSVTRPLM</sequence>
<dbReference type="EMBL" id="GBHO01036973">
    <property type="protein sequence ID" value="JAG06631.1"/>
    <property type="molecule type" value="Transcribed_RNA"/>
</dbReference>
<proteinExistence type="inferred from homology"/>
<feature type="repeat" description="Solcar" evidence="10">
    <location>
        <begin position="129"/>
        <end position="215"/>
    </location>
</feature>
<evidence type="ECO:0000256" key="6">
    <source>
        <dbReference type="ARBA" id="ARBA00022989"/>
    </source>
</evidence>
<dbReference type="EMBL" id="GBRD01014639">
    <property type="protein sequence ID" value="JAG51187.1"/>
    <property type="molecule type" value="Transcribed_RNA"/>
</dbReference>
<dbReference type="Pfam" id="PF00153">
    <property type="entry name" value="Mito_carr"/>
    <property type="match status" value="2"/>
</dbReference>
<keyword evidence="8 10" id="KW-0472">Membrane</keyword>
<dbReference type="PROSITE" id="PS50920">
    <property type="entry name" value="SOLCAR"/>
    <property type="match status" value="2"/>
</dbReference>
<comment type="subcellular location">
    <subcellularLocation>
        <location evidence="1">Mitochondrion membrane</location>
        <topology evidence="1">Multi-pass membrane protein</topology>
    </subcellularLocation>
</comment>
<keyword evidence="6" id="KW-1133">Transmembrane helix</keyword>
<reference evidence="13" key="1">
    <citation type="journal article" date="2014" name="PLoS ONE">
        <title>Transcriptome-Based Identification of ABC Transporters in the Western Tarnished Plant Bug Lygus hesperus.</title>
        <authorList>
            <person name="Hull J.J."/>
            <person name="Chaney K."/>
            <person name="Geib S.M."/>
            <person name="Fabrick J.A."/>
            <person name="Brent C.S."/>
            <person name="Walsh D."/>
            <person name="Lavine L.C."/>
        </authorList>
    </citation>
    <scope>NUCLEOTIDE SEQUENCE</scope>
</reference>
<evidence type="ECO:0000256" key="10">
    <source>
        <dbReference type="PROSITE-ProRule" id="PRU00282"/>
    </source>
</evidence>
<feature type="repeat" description="Solcar" evidence="10">
    <location>
        <begin position="29"/>
        <end position="118"/>
    </location>
</feature>
<keyword evidence="3 11" id="KW-0813">Transport</keyword>
<comment type="similarity">
    <text evidence="2 11">Belongs to the mitochondrial carrier (TC 2.A.29) family.</text>
</comment>
<dbReference type="PANTHER" id="PTHR45788">
    <property type="entry name" value="SUCCINATE/FUMARATE MITOCHONDRIAL TRANSPORTER-RELATED"/>
    <property type="match status" value="1"/>
</dbReference>
<evidence type="ECO:0000313" key="14">
    <source>
        <dbReference type="EMBL" id="JAG51184.1"/>
    </source>
</evidence>
<reference evidence="14" key="3">
    <citation type="submission" date="2014-09" db="EMBL/GenBank/DDBJ databases">
        <authorList>
            <person name="Magalhaes I.L.F."/>
            <person name="Oliveira U."/>
            <person name="Santos F.R."/>
            <person name="Vidigal T.H.D.A."/>
            <person name="Brescovit A.D."/>
            <person name="Santos A.J."/>
        </authorList>
    </citation>
    <scope>NUCLEOTIDE SEQUENCE</scope>
</reference>
<dbReference type="AlphaFoldDB" id="A0A0A9WDX5"/>
<evidence type="ECO:0000256" key="2">
    <source>
        <dbReference type="ARBA" id="ARBA00006375"/>
    </source>
</evidence>
<dbReference type="SUPFAM" id="SSF103506">
    <property type="entry name" value="Mitochondrial carrier"/>
    <property type="match status" value="1"/>
</dbReference>
<evidence type="ECO:0000256" key="11">
    <source>
        <dbReference type="RuleBase" id="RU000488"/>
    </source>
</evidence>
<evidence type="ECO:0000313" key="13">
    <source>
        <dbReference type="EMBL" id="JAG06632.1"/>
    </source>
</evidence>
<dbReference type="InterPro" id="IPR023395">
    <property type="entry name" value="MCP_dom_sf"/>
</dbReference>
<reference evidence="13" key="2">
    <citation type="submission" date="2014-07" db="EMBL/GenBank/DDBJ databases">
        <authorList>
            <person name="Hull J."/>
        </authorList>
    </citation>
    <scope>NUCLEOTIDE SEQUENCE</scope>
</reference>
<keyword evidence="7" id="KW-0496">Mitochondrion</keyword>
<dbReference type="GO" id="GO:0071913">
    <property type="term" value="F:citrate secondary active transmembrane transporter activity"/>
    <property type="evidence" value="ECO:0007669"/>
    <property type="project" value="TreeGrafter"/>
</dbReference>
<evidence type="ECO:0000256" key="9">
    <source>
        <dbReference type="ARBA" id="ARBA00042640"/>
    </source>
</evidence>
<name>A0A0A9WDX5_LYGHE</name>
<dbReference type="PANTHER" id="PTHR45788:SF4">
    <property type="entry name" value="TRICARBOXYLATE TRANSPORT PROTEIN, MITOCHONDRIAL"/>
    <property type="match status" value="1"/>
</dbReference>
<keyword evidence="5" id="KW-0677">Repeat</keyword>
<accession>A0A0A9WDX5</accession>
<evidence type="ECO:0000256" key="4">
    <source>
        <dbReference type="ARBA" id="ARBA00022692"/>
    </source>
</evidence>
<evidence type="ECO:0000256" key="5">
    <source>
        <dbReference type="ARBA" id="ARBA00022737"/>
    </source>
</evidence>
<dbReference type="GO" id="GO:0006843">
    <property type="term" value="P:mitochondrial citrate transmembrane transport"/>
    <property type="evidence" value="ECO:0007669"/>
    <property type="project" value="TreeGrafter"/>
</dbReference>
<evidence type="ECO:0000256" key="7">
    <source>
        <dbReference type="ARBA" id="ARBA00023128"/>
    </source>
</evidence>
<dbReference type="InterPro" id="IPR018108">
    <property type="entry name" value="MCP_transmembrane"/>
</dbReference>
<keyword evidence="4 10" id="KW-0812">Transmembrane</keyword>
<protein>
    <recommendedName>
        <fullName evidence="9">Citrate transport protein</fullName>
    </recommendedName>
</protein>
<dbReference type="GO" id="GO:0031966">
    <property type="term" value="C:mitochondrial membrane"/>
    <property type="evidence" value="ECO:0007669"/>
    <property type="project" value="UniProtKB-SubCell"/>
</dbReference>
<dbReference type="Gene3D" id="1.50.40.10">
    <property type="entry name" value="Mitochondrial carrier domain"/>
    <property type="match status" value="1"/>
</dbReference>
<gene>
    <name evidence="13" type="primary">SLC25A1_5</name>
    <name evidence="12" type="synonym">SLC25A1_4</name>
    <name evidence="13" type="ORF">CM83_12776</name>
    <name evidence="12" type="ORF">CM83_12778</name>
</gene>
<dbReference type="InterPro" id="IPR049563">
    <property type="entry name" value="TXTP-like"/>
</dbReference>
<evidence type="ECO:0000256" key="1">
    <source>
        <dbReference type="ARBA" id="ARBA00004225"/>
    </source>
</evidence>
<dbReference type="EMBL" id="GBRD01014642">
    <property type="protein sequence ID" value="JAG51184.1"/>
    <property type="molecule type" value="Transcribed_RNA"/>
</dbReference>
<evidence type="ECO:0000313" key="12">
    <source>
        <dbReference type="EMBL" id="JAG06631.1"/>
    </source>
</evidence>
<organism evidence="13">
    <name type="scientific">Lygus hesperus</name>
    <name type="common">Western plant bug</name>
    <dbReference type="NCBI Taxonomy" id="30085"/>
    <lineage>
        <taxon>Eukaryota</taxon>
        <taxon>Metazoa</taxon>
        <taxon>Ecdysozoa</taxon>
        <taxon>Arthropoda</taxon>
        <taxon>Hexapoda</taxon>
        <taxon>Insecta</taxon>
        <taxon>Pterygota</taxon>
        <taxon>Neoptera</taxon>
        <taxon>Paraneoptera</taxon>
        <taxon>Hemiptera</taxon>
        <taxon>Heteroptera</taxon>
        <taxon>Panheteroptera</taxon>
        <taxon>Cimicomorpha</taxon>
        <taxon>Miridae</taxon>
        <taxon>Mirini</taxon>
        <taxon>Lygus</taxon>
    </lineage>
</organism>
<evidence type="ECO:0000256" key="8">
    <source>
        <dbReference type="ARBA" id="ARBA00023136"/>
    </source>
</evidence>
<evidence type="ECO:0000256" key="3">
    <source>
        <dbReference type="ARBA" id="ARBA00022448"/>
    </source>
</evidence>
<dbReference type="EMBL" id="GBHO01036972">
    <property type="protein sequence ID" value="JAG06632.1"/>
    <property type="molecule type" value="Transcribed_RNA"/>
</dbReference>